<dbReference type="GO" id="GO:0003700">
    <property type="term" value="F:DNA-binding transcription factor activity"/>
    <property type="evidence" value="ECO:0007669"/>
    <property type="project" value="InterPro"/>
</dbReference>
<dbReference type="InterPro" id="IPR036388">
    <property type="entry name" value="WH-like_DNA-bd_sf"/>
</dbReference>
<sequence>MGTLIVGGLMIIETKQPKETAAEYALRVLKENIISLDLAPGSMVSENEIAAQLGISRTPVREALIELSRVGIVQIMPQKGSRINLIDYGMVEESRFLRLVLEREVVKLICMNETRADLSSLEENLRLQNFYVEHAKPEKLLELDNQFHALLFLLADKVQCYGWMMEGLTIHFDRVRSMSLSAVKDIKIVGDHQAIVQALNDRDAELAQQLMEKHLSRYKIDEQAIRELYPTYFC</sequence>
<protein>
    <submittedName>
        <fullName evidence="5">HTH-type transcriptional repressor RspR</fullName>
    </submittedName>
</protein>
<evidence type="ECO:0000256" key="3">
    <source>
        <dbReference type="ARBA" id="ARBA00023163"/>
    </source>
</evidence>
<dbReference type="PROSITE" id="PS50949">
    <property type="entry name" value="HTH_GNTR"/>
    <property type="match status" value="1"/>
</dbReference>
<evidence type="ECO:0000256" key="2">
    <source>
        <dbReference type="ARBA" id="ARBA00023125"/>
    </source>
</evidence>
<name>A0A644W8G1_9ZZZZ</name>
<dbReference type="InterPro" id="IPR011711">
    <property type="entry name" value="GntR_C"/>
</dbReference>
<evidence type="ECO:0000259" key="4">
    <source>
        <dbReference type="PROSITE" id="PS50949"/>
    </source>
</evidence>
<evidence type="ECO:0000313" key="5">
    <source>
        <dbReference type="EMBL" id="MPM00022.1"/>
    </source>
</evidence>
<dbReference type="Pfam" id="PF07729">
    <property type="entry name" value="FCD"/>
    <property type="match status" value="1"/>
</dbReference>
<evidence type="ECO:0000256" key="1">
    <source>
        <dbReference type="ARBA" id="ARBA00023015"/>
    </source>
</evidence>
<dbReference type="InterPro" id="IPR036390">
    <property type="entry name" value="WH_DNA-bd_sf"/>
</dbReference>
<dbReference type="SUPFAM" id="SSF46785">
    <property type="entry name" value="Winged helix' DNA-binding domain"/>
    <property type="match status" value="1"/>
</dbReference>
<dbReference type="GO" id="GO:0003677">
    <property type="term" value="F:DNA binding"/>
    <property type="evidence" value="ECO:0007669"/>
    <property type="project" value="UniProtKB-KW"/>
</dbReference>
<organism evidence="5">
    <name type="scientific">bioreactor metagenome</name>
    <dbReference type="NCBI Taxonomy" id="1076179"/>
    <lineage>
        <taxon>unclassified sequences</taxon>
        <taxon>metagenomes</taxon>
        <taxon>ecological metagenomes</taxon>
    </lineage>
</organism>
<reference evidence="5" key="1">
    <citation type="submission" date="2019-08" db="EMBL/GenBank/DDBJ databases">
        <authorList>
            <person name="Kucharzyk K."/>
            <person name="Murdoch R.W."/>
            <person name="Higgins S."/>
            <person name="Loffler F."/>
        </authorList>
    </citation>
    <scope>NUCLEOTIDE SEQUENCE</scope>
</reference>
<comment type="caution">
    <text evidence="5">The sequence shown here is derived from an EMBL/GenBank/DDBJ whole genome shotgun (WGS) entry which is preliminary data.</text>
</comment>
<dbReference type="InterPro" id="IPR008920">
    <property type="entry name" value="TF_FadR/GntR_C"/>
</dbReference>
<keyword evidence="2" id="KW-0238">DNA-binding</keyword>
<accession>A0A644W8G1</accession>
<dbReference type="SMART" id="SM00895">
    <property type="entry name" value="FCD"/>
    <property type="match status" value="1"/>
</dbReference>
<dbReference type="CDD" id="cd07377">
    <property type="entry name" value="WHTH_GntR"/>
    <property type="match status" value="1"/>
</dbReference>
<keyword evidence="3" id="KW-0804">Transcription</keyword>
<dbReference type="Pfam" id="PF00392">
    <property type="entry name" value="GntR"/>
    <property type="match status" value="1"/>
</dbReference>
<dbReference type="EMBL" id="VSSQ01000703">
    <property type="protein sequence ID" value="MPM00022.1"/>
    <property type="molecule type" value="Genomic_DNA"/>
</dbReference>
<dbReference type="PANTHER" id="PTHR43537:SF5">
    <property type="entry name" value="UXU OPERON TRANSCRIPTIONAL REGULATOR"/>
    <property type="match status" value="1"/>
</dbReference>
<feature type="domain" description="HTH gntR-type" evidence="4">
    <location>
        <begin position="19"/>
        <end position="86"/>
    </location>
</feature>
<keyword evidence="1" id="KW-0805">Transcription regulation</keyword>
<dbReference type="SUPFAM" id="SSF48008">
    <property type="entry name" value="GntR ligand-binding domain-like"/>
    <property type="match status" value="1"/>
</dbReference>
<gene>
    <name evidence="5" type="primary">rspR_14</name>
    <name evidence="5" type="ORF">SDC9_46244</name>
</gene>
<dbReference type="PANTHER" id="PTHR43537">
    <property type="entry name" value="TRANSCRIPTIONAL REGULATOR, GNTR FAMILY"/>
    <property type="match status" value="1"/>
</dbReference>
<dbReference type="InterPro" id="IPR000524">
    <property type="entry name" value="Tscrpt_reg_HTH_GntR"/>
</dbReference>
<proteinExistence type="predicted"/>
<dbReference type="Gene3D" id="1.20.120.530">
    <property type="entry name" value="GntR ligand-binding domain-like"/>
    <property type="match status" value="1"/>
</dbReference>
<dbReference type="Gene3D" id="1.10.10.10">
    <property type="entry name" value="Winged helix-like DNA-binding domain superfamily/Winged helix DNA-binding domain"/>
    <property type="match status" value="1"/>
</dbReference>
<dbReference type="AlphaFoldDB" id="A0A644W8G1"/>
<dbReference type="SMART" id="SM00345">
    <property type="entry name" value="HTH_GNTR"/>
    <property type="match status" value="1"/>
</dbReference>
<dbReference type="PRINTS" id="PR00035">
    <property type="entry name" value="HTHGNTR"/>
</dbReference>